<dbReference type="RefSeq" id="WP_302244570.1">
    <property type="nucleotide sequence ID" value="NZ_JAULJQ010000007.1"/>
</dbReference>
<dbReference type="SUPFAM" id="SSF52821">
    <property type="entry name" value="Rhodanese/Cell cycle control phosphatase"/>
    <property type="match status" value="1"/>
</dbReference>
<dbReference type="InterPro" id="IPR036873">
    <property type="entry name" value="Rhodanese-like_dom_sf"/>
</dbReference>
<dbReference type="Proteomes" id="UP001171111">
    <property type="component" value="Unassembled WGS sequence"/>
</dbReference>
<reference evidence="2 3" key="1">
    <citation type="submission" date="2023-06" db="EMBL/GenBank/DDBJ databases">
        <title>Campylobacter magnum sp. nov., isolated from cecal contents of domestic pigs (Sus scrofa domesticus).</title>
        <authorList>
            <person name="Papic B."/>
            <person name="Gruntar I."/>
        </authorList>
    </citation>
    <scope>NUCLEOTIDE SEQUENCE [LARGE SCALE GENOMIC DNA]</scope>
    <source>
        <strain evidence="3">34484-21</strain>
    </source>
</reference>
<gene>
    <name evidence="2" type="ORF">Q2362_06720</name>
</gene>
<accession>A0ABT8T7U2</accession>
<dbReference type="InterPro" id="IPR001763">
    <property type="entry name" value="Rhodanese-like_dom"/>
</dbReference>
<dbReference type="SMART" id="SM00450">
    <property type="entry name" value="RHOD"/>
    <property type="match status" value="1"/>
</dbReference>
<dbReference type="Pfam" id="PF00581">
    <property type="entry name" value="Rhodanese"/>
    <property type="match status" value="1"/>
</dbReference>
<evidence type="ECO:0000259" key="1">
    <source>
        <dbReference type="PROSITE" id="PS50206"/>
    </source>
</evidence>
<dbReference type="Gene3D" id="3.40.250.10">
    <property type="entry name" value="Rhodanese-like domain"/>
    <property type="match status" value="1"/>
</dbReference>
<keyword evidence="3" id="KW-1185">Reference proteome</keyword>
<protein>
    <submittedName>
        <fullName evidence="2">Rhodanese-like domain-containing protein</fullName>
    </submittedName>
</protein>
<dbReference type="PANTHER" id="PTHR45431">
    <property type="entry name" value="RHODANESE-LIKE DOMAIN-CONTAINING PROTEIN 15, CHLOROPLASTIC"/>
    <property type="match status" value="1"/>
</dbReference>
<dbReference type="EMBL" id="JAULJQ010000007">
    <property type="protein sequence ID" value="MDO2409789.1"/>
    <property type="molecule type" value="Genomic_DNA"/>
</dbReference>
<dbReference type="PROSITE" id="PS50206">
    <property type="entry name" value="RHODANESE_3"/>
    <property type="match status" value="1"/>
</dbReference>
<dbReference type="PANTHER" id="PTHR45431:SF3">
    <property type="entry name" value="RHODANESE-LIKE DOMAIN-CONTAINING PROTEIN 15, CHLOROPLASTIC"/>
    <property type="match status" value="1"/>
</dbReference>
<comment type="caution">
    <text evidence="2">The sequence shown here is derived from an EMBL/GenBank/DDBJ whole genome shotgun (WGS) entry which is preliminary data.</text>
</comment>
<evidence type="ECO:0000313" key="3">
    <source>
        <dbReference type="Proteomes" id="UP001171111"/>
    </source>
</evidence>
<proteinExistence type="predicted"/>
<feature type="domain" description="Rhodanese" evidence="1">
    <location>
        <begin position="9"/>
        <end position="107"/>
    </location>
</feature>
<evidence type="ECO:0000313" key="2">
    <source>
        <dbReference type="EMBL" id="MDO2409789.1"/>
    </source>
</evidence>
<sequence>MSYNTANKSIPNECVIDIRLPSEWYETGVLEGSHLITFLMASGAVNPLFVHEVKKLFGKDDKIVLMCHSGRRTKLAMEVLKNAGFSNVSDIEGGVYNYSRLGAKLVEYKG</sequence>
<dbReference type="InterPro" id="IPR052367">
    <property type="entry name" value="Thiosulfate_ST/Rhodanese-like"/>
</dbReference>
<name>A0ABT8T7U2_9BACT</name>
<organism evidence="2 3">
    <name type="scientific">Campylobacter magnus</name>
    <dbReference type="NCBI Taxonomy" id="3026462"/>
    <lineage>
        <taxon>Bacteria</taxon>
        <taxon>Pseudomonadati</taxon>
        <taxon>Campylobacterota</taxon>
        <taxon>Epsilonproteobacteria</taxon>
        <taxon>Campylobacterales</taxon>
        <taxon>Campylobacteraceae</taxon>
        <taxon>Campylobacter</taxon>
    </lineage>
</organism>